<gene>
    <name evidence="1" type="ORF">DPMN_068427</name>
</gene>
<reference evidence="1" key="1">
    <citation type="journal article" date="2019" name="bioRxiv">
        <title>The Genome of the Zebra Mussel, Dreissena polymorpha: A Resource for Invasive Species Research.</title>
        <authorList>
            <person name="McCartney M.A."/>
            <person name="Auch B."/>
            <person name="Kono T."/>
            <person name="Mallez S."/>
            <person name="Zhang Y."/>
            <person name="Obille A."/>
            <person name="Becker A."/>
            <person name="Abrahante J.E."/>
            <person name="Garbe J."/>
            <person name="Badalamenti J.P."/>
            <person name="Herman A."/>
            <person name="Mangelson H."/>
            <person name="Liachko I."/>
            <person name="Sullivan S."/>
            <person name="Sone E.D."/>
            <person name="Koren S."/>
            <person name="Silverstein K.A.T."/>
            <person name="Beckman K.B."/>
            <person name="Gohl D.M."/>
        </authorList>
    </citation>
    <scope>NUCLEOTIDE SEQUENCE</scope>
    <source>
        <strain evidence="1">Duluth1</strain>
        <tissue evidence="1">Whole animal</tissue>
    </source>
</reference>
<reference evidence="1" key="2">
    <citation type="submission" date="2020-11" db="EMBL/GenBank/DDBJ databases">
        <authorList>
            <person name="McCartney M.A."/>
            <person name="Auch B."/>
            <person name="Kono T."/>
            <person name="Mallez S."/>
            <person name="Becker A."/>
            <person name="Gohl D.M."/>
            <person name="Silverstein K.A.T."/>
            <person name="Koren S."/>
            <person name="Bechman K.B."/>
            <person name="Herman A."/>
            <person name="Abrahante J.E."/>
            <person name="Garbe J."/>
        </authorList>
    </citation>
    <scope>NUCLEOTIDE SEQUENCE</scope>
    <source>
        <strain evidence="1">Duluth1</strain>
        <tissue evidence="1">Whole animal</tissue>
    </source>
</reference>
<sequence length="70" mass="7698">MISTPVVPYAPLAVDGHTPAGHSPNASRRLVGKLRSNFGPKTFCTNDLLVSMLETKTTRLYFQSTYIKSN</sequence>
<proteinExistence type="predicted"/>
<dbReference type="AlphaFoldDB" id="A0A9D3YZ64"/>
<dbReference type="EMBL" id="JAIWYP010000014">
    <property type="protein sequence ID" value="KAH3708967.1"/>
    <property type="molecule type" value="Genomic_DNA"/>
</dbReference>
<name>A0A9D3YZ64_DREPO</name>
<dbReference type="Proteomes" id="UP000828390">
    <property type="component" value="Unassembled WGS sequence"/>
</dbReference>
<keyword evidence="2" id="KW-1185">Reference proteome</keyword>
<evidence type="ECO:0000313" key="2">
    <source>
        <dbReference type="Proteomes" id="UP000828390"/>
    </source>
</evidence>
<protein>
    <submittedName>
        <fullName evidence="1">Uncharacterized protein</fullName>
    </submittedName>
</protein>
<accession>A0A9D3YZ64</accession>
<evidence type="ECO:0000313" key="1">
    <source>
        <dbReference type="EMBL" id="KAH3708967.1"/>
    </source>
</evidence>
<organism evidence="1 2">
    <name type="scientific">Dreissena polymorpha</name>
    <name type="common">Zebra mussel</name>
    <name type="synonym">Mytilus polymorpha</name>
    <dbReference type="NCBI Taxonomy" id="45954"/>
    <lineage>
        <taxon>Eukaryota</taxon>
        <taxon>Metazoa</taxon>
        <taxon>Spiralia</taxon>
        <taxon>Lophotrochozoa</taxon>
        <taxon>Mollusca</taxon>
        <taxon>Bivalvia</taxon>
        <taxon>Autobranchia</taxon>
        <taxon>Heteroconchia</taxon>
        <taxon>Euheterodonta</taxon>
        <taxon>Imparidentia</taxon>
        <taxon>Neoheterodontei</taxon>
        <taxon>Myida</taxon>
        <taxon>Dreissenoidea</taxon>
        <taxon>Dreissenidae</taxon>
        <taxon>Dreissena</taxon>
    </lineage>
</organism>
<comment type="caution">
    <text evidence="1">The sequence shown here is derived from an EMBL/GenBank/DDBJ whole genome shotgun (WGS) entry which is preliminary data.</text>
</comment>